<keyword evidence="4" id="KW-0012">Acyltransferase</keyword>
<evidence type="ECO:0000256" key="1">
    <source>
        <dbReference type="ARBA" id="ARBA00005395"/>
    </source>
</evidence>
<dbReference type="InterPro" id="IPR016181">
    <property type="entry name" value="Acyl_CoA_acyltransferase"/>
</dbReference>
<gene>
    <name evidence="7" type="ORF">UF10_00175</name>
</gene>
<comment type="subcellular location">
    <subcellularLocation>
        <location evidence="5">Cytoplasm</location>
    </subcellularLocation>
</comment>
<reference evidence="7" key="1">
    <citation type="thesis" date="2015" institute="Rutgers" country="The State University of New Jersey, 14 College Farm Rd., New Brunswick, NJ, USA">
        <title>Ammonia toxicity in bacteria and its implications for treatment of and resource recovery from highly nitrogenous organic wastes.</title>
        <authorList>
            <person name="Luther A.K."/>
        </authorList>
    </citation>
    <scope>NUCLEOTIDE SEQUENCE</scope>
    <source>
        <strain evidence="7">RT-10B</strain>
    </source>
</reference>
<evidence type="ECO:0000256" key="3">
    <source>
        <dbReference type="ARBA" id="ARBA00022679"/>
    </source>
</evidence>
<dbReference type="Pfam" id="PF00583">
    <property type="entry name" value="Acetyltransf_1"/>
    <property type="match status" value="1"/>
</dbReference>
<comment type="catalytic activity">
    <reaction evidence="5">
        <text>N-terminal L-alanyl-[ribosomal protein bS18] + acetyl-CoA = N-terminal N(alpha)-acetyl-L-alanyl-[ribosomal protein bS18] + CoA + H(+)</text>
        <dbReference type="Rhea" id="RHEA:43756"/>
        <dbReference type="Rhea" id="RHEA-COMP:10676"/>
        <dbReference type="Rhea" id="RHEA-COMP:10677"/>
        <dbReference type="ChEBI" id="CHEBI:15378"/>
        <dbReference type="ChEBI" id="CHEBI:57287"/>
        <dbReference type="ChEBI" id="CHEBI:57288"/>
        <dbReference type="ChEBI" id="CHEBI:64718"/>
        <dbReference type="ChEBI" id="CHEBI:83683"/>
        <dbReference type="EC" id="2.3.1.266"/>
    </reaction>
</comment>
<dbReference type="RefSeq" id="WP_106775855.1">
    <property type="nucleotide sequence ID" value="NZ_JBGGGQ010000002.1"/>
</dbReference>
<dbReference type="EMBL" id="JYGE01000001">
    <property type="protein sequence ID" value="PSJ32218.1"/>
    <property type="molecule type" value="Genomic_DNA"/>
</dbReference>
<dbReference type="GO" id="GO:0005840">
    <property type="term" value="C:ribosome"/>
    <property type="evidence" value="ECO:0007669"/>
    <property type="project" value="UniProtKB-KW"/>
</dbReference>
<name>A0A2P7Q2N1_9FIRM</name>
<dbReference type="InterPro" id="IPR006464">
    <property type="entry name" value="AcTrfase_RimI/Ard1"/>
</dbReference>
<dbReference type="InterPro" id="IPR000182">
    <property type="entry name" value="GNAT_dom"/>
</dbReference>
<dbReference type="Proteomes" id="UP000241434">
    <property type="component" value="Unassembled WGS sequence"/>
</dbReference>
<comment type="similarity">
    <text evidence="1 5">Belongs to the acetyltransferase family. RimI subfamily.</text>
</comment>
<comment type="function">
    <text evidence="5">Acetylates the N-terminal alanine of ribosomal protein bS18.</text>
</comment>
<evidence type="ECO:0000313" key="7">
    <source>
        <dbReference type="EMBL" id="PSJ32218.1"/>
    </source>
</evidence>
<evidence type="ECO:0000256" key="2">
    <source>
        <dbReference type="ARBA" id="ARBA00022490"/>
    </source>
</evidence>
<keyword evidence="7" id="KW-0687">Ribonucleoprotein</keyword>
<feature type="domain" description="N-acetyltransferase" evidence="6">
    <location>
        <begin position="1"/>
        <end position="145"/>
    </location>
</feature>
<dbReference type="PROSITE" id="PS51186">
    <property type="entry name" value="GNAT"/>
    <property type="match status" value="1"/>
</dbReference>
<dbReference type="SUPFAM" id="SSF55729">
    <property type="entry name" value="Acyl-CoA N-acyltransferases (Nat)"/>
    <property type="match status" value="1"/>
</dbReference>
<evidence type="ECO:0000256" key="4">
    <source>
        <dbReference type="ARBA" id="ARBA00023315"/>
    </source>
</evidence>
<keyword evidence="8" id="KW-1185">Reference proteome</keyword>
<dbReference type="GO" id="GO:0005737">
    <property type="term" value="C:cytoplasm"/>
    <property type="evidence" value="ECO:0007669"/>
    <property type="project" value="UniProtKB-SubCell"/>
</dbReference>
<dbReference type="PANTHER" id="PTHR43420">
    <property type="entry name" value="ACETYLTRANSFERASE"/>
    <property type="match status" value="1"/>
</dbReference>
<dbReference type="OrthoDB" id="9794566at2"/>
<keyword evidence="2 5" id="KW-0963">Cytoplasm</keyword>
<keyword evidence="3" id="KW-0808">Transferase</keyword>
<dbReference type="NCBIfam" id="TIGR01575">
    <property type="entry name" value="rimI"/>
    <property type="match status" value="1"/>
</dbReference>
<keyword evidence="7" id="KW-0689">Ribosomal protein</keyword>
<organism evidence="7 8">
    <name type="scientific">Peptostreptococcus russellii</name>
    <dbReference type="NCBI Taxonomy" id="215200"/>
    <lineage>
        <taxon>Bacteria</taxon>
        <taxon>Bacillati</taxon>
        <taxon>Bacillota</taxon>
        <taxon>Clostridia</taxon>
        <taxon>Peptostreptococcales</taxon>
        <taxon>Peptostreptococcaceae</taxon>
        <taxon>Peptostreptococcus</taxon>
    </lineage>
</organism>
<dbReference type="AlphaFoldDB" id="A0A2P7Q2N1"/>
<evidence type="ECO:0000256" key="5">
    <source>
        <dbReference type="RuleBase" id="RU363094"/>
    </source>
</evidence>
<dbReference type="PANTHER" id="PTHR43420:SF44">
    <property type="entry name" value="ACETYLTRANSFERASE YPEA"/>
    <property type="match status" value="1"/>
</dbReference>
<evidence type="ECO:0000259" key="6">
    <source>
        <dbReference type="PROSITE" id="PS51186"/>
    </source>
</evidence>
<dbReference type="Gene3D" id="3.40.630.30">
    <property type="match status" value="1"/>
</dbReference>
<accession>A0A2P7Q2N1</accession>
<comment type="caution">
    <text evidence="7">The sequence shown here is derived from an EMBL/GenBank/DDBJ whole genome shotgun (WGS) entry which is preliminary data.</text>
</comment>
<evidence type="ECO:0000313" key="8">
    <source>
        <dbReference type="Proteomes" id="UP000241434"/>
    </source>
</evidence>
<dbReference type="GO" id="GO:0008999">
    <property type="term" value="F:protein-N-terminal-alanine acetyltransferase activity"/>
    <property type="evidence" value="ECO:0007669"/>
    <property type="project" value="UniProtKB-EC"/>
</dbReference>
<dbReference type="CDD" id="cd04301">
    <property type="entry name" value="NAT_SF"/>
    <property type="match status" value="1"/>
</dbReference>
<proteinExistence type="inferred from homology"/>
<protein>
    <recommendedName>
        <fullName evidence="5">[Ribosomal protein bS18]-alanine N-acetyltransferase</fullName>
        <ecNumber evidence="5">2.3.1.266</ecNumber>
    </recommendedName>
</protein>
<dbReference type="InterPro" id="IPR050680">
    <property type="entry name" value="YpeA/RimI_acetyltransf"/>
</dbReference>
<sequence length="148" mass="17174">MICRSMNANDIEGVYEVEKSAFDDPWSLSAIKNELKNALARYIVAVEDEKIVGYIGSWYIIDEAHIINVAVHKEHRGKHIGDKLMSCFIEKCEKDDIDSITLEVRKSNEIAKNLYKKYGFKPGGIRKEYYKDNKEDAIIMWKQVREVI</sequence>
<dbReference type="EC" id="2.3.1.266" evidence="5"/>